<evidence type="ECO:0000256" key="18">
    <source>
        <dbReference type="ARBA" id="ARBA00022741"/>
    </source>
</evidence>
<dbReference type="InterPro" id="IPR013210">
    <property type="entry name" value="LRR_N_plant-typ"/>
</dbReference>
<evidence type="ECO:0000256" key="8">
    <source>
        <dbReference type="ARBA" id="ARBA00012991"/>
    </source>
</evidence>
<dbReference type="FunFam" id="2.60.120.10:FF:000005">
    <property type="entry name" value="Germin-like protein subfamily 1 member 8"/>
    <property type="match status" value="2"/>
</dbReference>
<accession>A0A498JTT3</accession>
<feature type="transmembrane region" description="Helical" evidence="38">
    <location>
        <begin position="643"/>
        <end position="666"/>
    </location>
</feature>
<comment type="pathway">
    <text evidence="5 36">Amino-acid degradation; L-valine degradation.</text>
</comment>
<feature type="domain" description="Protein kinase" evidence="40">
    <location>
        <begin position="788"/>
        <end position="1071"/>
    </location>
</feature>
<evidence type="ECO:0000256" key="32">
    <source>
        <dbReference type="PIRSR" id="PIRSR601929-1"/>
    </source>
</evidence>
<dbReference type="InterPro" id="IPR019780">
    <property type="entry name" value="Germin_Mn-BS"/>
</dbReference>
<dbReference type="FunFam" id="3.40.50.720:FF:000119">
    <property type="entry name" value="3-hydroxyisobutyrate dehydrogenase"/>
    <property type="match status" value="1"/>
</dbReference>
<dbReference type="STRING" id="3750.A0A498JTT3"/>
<reference evidence="43 44" key="1">
    <citation type="submission" date="2018-10" db="EMBL/GenBank/DDBJ databases">
        <title>A high-quality apple genome assembly.</title>
        <authorList>
            <person name="Hu J."/>
        </authorList>
    </citation>
    <scope>NUCLEOTIDE SEQUENCE [LARGE SCALE GENOMIC DNA]</scope>
    <source>
        <strain evidence="44">cv. HFTH1</strain>
        <tissue evidence="43">Young leaf</tissue>
    </source>
</reference>
<dbReference type="FunFam" id="1.10.1040.10:FF:000006">
    <property type="entry name" value="3-hydroxyisobutyrate dehydrogenase"/>
    <property type="match status" value="1"/>
</dbReference>
<evidence type="ECO:0000256" key="14">
    <source>
        <dbReference type="ARBA" id="ARBA00022692"/>
    </source>
</evidence>
<evidence type="ECO:0000256" key="19">
    <source>
        <dbReference type="ARBA" id="ARBA00022840"/>
    </source>
</evidence>
<dbReference type="NCBIfam" id="TIGR01692">
    <property type="entry name" value="HIBADH"/>
    <property type="match status" value="1"/>
</dbReference>
<evidence type="ECO:0000256" key="7">
    <source>
        <dbReference type="ARBA" id="ARBA00007456"/>
    </source>
</evidence>
<evidence type="ECO:0000256" key="28">
    <source>
        <dbReference type="ARBA" id="ARBA00023170"/>
    </source>
</evidence>
<dbReference type="InterPro" id="IPR013217">
    <property type="entry name" value="Methyltransf_12"/>
</dbReference>
<evidence type="ECO:0000256" key="39">
    <source>
        <dbReference type="SAM" id="SignalP"/>
    </source>
</evidence>
<dbReference type="SUPFAM" id="SSF56112">
    <property type="entry name" value="Protein kinase-like (PK-like)"/>
    <property type="match status" value="1"/>
</dbReference>
<dbReference type="PANTHER" id="PTHR48003:SF4">
    <property type="entry name" value="LRR RECEPTOR-LIKE SERINE_THREONINE-PROTEIN KINASE GHR1"/>
    <property type="match status" value="1"/>
</dbReference>
<dbReference type="FunFam" id="3.30.200.20:FF:000486">
    <property type="entry name" value="Leucine-rich repeat receptor-like protein kinase"/>
    <property type="match status" value="1"/>
</dbReference>
<comment type="function">
    <text evidence="1">May play a role in plant defense. Probably has no oxalate oxidase activity even if the active site is conserved.</text>
</comment>
<comment type="similarity">
    <text evidence="7">Belongs to the germin family.</text>
</comment>
<dbReference type="GO" id="GO:0051287">
    <property type="term" value="F:NAD binding"/>
    <property type="evidence" value="ECO:0007669"/>
    <property type="project" value="InterPro"/>
</dbReference>
<keyword evidence="14 38" id="KW-0812">Transmembrane</keyword>
<dbReference type="Pfam" id="PF18441">
    <property type="entry name" value="Hen1_Lam_C"/>
    <property type="match status" value="1"/>
</dbReference>
<dbReference type="Gene3D" id="3.10.50.40">
    <property type="match status" value="1"/>
</dbReference>
<evidence type="ECO:0000256" key="31">
    <source>
        <dbReference type="ARBA" id="ARBA00049197"/>
    </source>
</evidence>
<dbReference type="EC" id="1.1.1.31" evidence="8 36"/>
<dbReference type="PROSITE" id="PS00725">
    <property type="entry name" value="GERMIN"/>
    <property type="match status" value="2"/>
</dbReference>
<dbReference type="InterPro" id="IPR014710">
    <property type="entry name" value="RmlC-like_jellyroll"/>
</dbReference>
<dbReference type="GO" id="GO:0050661">
    <property type="term" value="F:NADP binding"/>
    <property type="evidence" value="ECO:0007669"/>
    <property type="project" value="InterPro"/>
</dbReference>
<dbReference type="CDD" id="cd02241">
    <property type="entry name" value="cupin_OxOx"/>
    <property type="match status" value="2"/>
</dbReference>
<protein>
    <recommendedName>
        <fullName evidence="8 36">3-hydroxyisobutyrate dehydrogenase</fullName>
        <shortName evidence="36">HIBADH</shortName>
        <ecNumber evidence="8 36">1.1.1.31</ecNumber>
    </recommendedName>
</protein>
<evidence type="ECO:0000256" key="15">
    <source>
        <dbReference type="ARBA" id="ARBA00022723"/>
    </source>
</evidence>
<comment type="similarity">
    <text evidence="6">Belongs to the HIBADH-related family. 3-hydroxyisobutyrate dehydrogenase subfamily.</text>
</comment>
<dbReference type="Gene3D" id="3.30.200.20">
    <property type="entry name" value="Phosphorylase Kinase, domain 1"/>
    <property type="match status" value="1"/>
</dbReference>
<evidence type="ECO:0000256" key="38">
    <source>
        <dbReference type="SAM" id="Phobius"/>
    </source>
</evidence>
<keyword evidence="24 36" id="KW-0520">NAD</keyword>
<evidence type="ECO:0000256" key="33">
    <source>
        <dbReference type="PIRSR" id="PIRSR601929-2"/>
    </source>
</evidence>
<dbReference type="PROSITE" id="PS00895">
    <property type="entry name" value="3_HYDROXYISOBUT_DH"/>
    <property type="match status" value="1"/>
</dbReference>
<keyword evidence="29" id="KW-0325">Glycoprotein</keyword>
<evidence type="ECO:0000256" key="21">
    <source>
        <dbReference type="ARBA" id="ARBA00022946"/>
    </source>
</evidence>
<dbReference type="Proteomes" id="UP000290289">
    <property type="component" value="Chromosome 5"/>
</dbReference>
<proteinExistence type="inferred from homology"/>
<evidence type="ECO:0000259" key="40">
    <source>
        <dbReference type="PROSITE" id="PS50011"/>
    </source>
</evidence>
<evidence type="ECO:0000259" key="41">
    <source>
        <dbReference type="PROSITE" id="PS50137"/>
    </source>
</evidence>
<feature type="binding site" evidence="33">
    <location>
        <position position="2534"/>
    </location>
    <ligand>
        <name>Mn(2+)</name>
        <dbReference type="ChEBI" id="CHEBI:29035"/>
    </ligand>
</feature>
<dbReference type="Pfam" id="PF03446">
    <property type="entry name" value="NAD_binding_2"/>
    <property type="match status" value="1"/>
</dbReference>
<keyword evidence="26 38" id="KW-0472">Membrane</keyword>
<dbReference type="SUPFAM" id="SSF52047">
    <property type="entry name" value="RNI-like"/>
    <property type="match status" value="1"/>
</dbReference>
<evidence type="ECO:0000259" key="42">
    <source>
        <dbReference type="PROSITE" id="PS50961"/>
    </source>
</evidence>
<dbReference type="InterPro" id="IPR053059">
    <property type="entry name" value="Inactive_SerThr-Kinase_ABA"/>
</dbReference>
<keyword evidence="23 36" id="KW-0560">Oxidoreductase</keyword>
<feature type="binding site" evidence="32">
    <location>
        <position position="2488"/>
    </location>
    <ligand>
        <name>oxalate</name>
        <dbReference type="ChEBI" id="CHEBI:30623"/>
    </ligand>
</feature>
<dbReference type="FunFam" id="3.80.10.10:FF:000686">
    <property type="entry name" value="LRR receptor-like serine/threonine-protein kinase GHR1"/>
    <property type="match status" value="1"/>
</dbReference>
<feature type="binding site" evidence="33">
    <location>
        <position position="2488"/>
    </location>
    <ligand>
        <name>Mn(2+)</name>
        <dbReference type="ChEBI" id="CHEBI:29035"/>
    </ligand>
</feature>
<evidence type="ECO:0000256" key="12">
    <source>
        <dbReference type="ARBA" id="ARBA00022553"/>
    </source>
</evidence>
<keyword evidence="13" id="KW-0433">Leucine-rich repeat</keyword>
<dbReference type="SUPFAM" id="SSF51182">
    <property type="entry name" value="RmlC-like cupins"/>
    <property type="match status" value="2"/>
</dbReference>
<dbReference type="InterPro" id="IPR011051">
    <property type="entry name" value="RmlC_Cupin_sf"/>
</dbReference>
<feature type="region of interest" description="Disordered" evidence="37">
    <location>
        <begin position="674"/>
        <end position="701"/>
    </location>
</feature>
<dbReference type="GO" id="GO:0003723">
    <property type="term" value="F:RNA binding"/>
    <property type="evidence" value="ECO:0007669"/>
    <property type="project" value="UniProtKB-UniRule"/>
</dbReference>
<feature type="binding site" evidence="32">
    <location>
        <position position="2493"/>
    </location>
    <ligand>
        <name>oxalate</name>
        <dbReference type="ChEBI" id="CHEBI:30623"/>
    </ligand>
</feature>
<dbReference type="Gene3D" id="1.10.1040.10">
    <property type="entry name" value="N-(1-d-carboxylethyl)-l-norvaline Dehydrogenase, domain 2"/>
    <property type="match status" value="1"/>
</dbReference>
<evidence type="ECO:0000256" key="20">
    <source>
        <dbReference type="ARBA" id="ARBA00022884"/>
    </source>
</evidence>
<dbReference type="Pfam" id="PF24995">
    <property type="entry name" value="DSRM_2"/>
    <property type="match status" value="1"/>
</dbReference>
<evidence type="ECO:0000256" key="24">
    <source>
        <dbReference type="ARBA" id="ARBA00023027"/>
    </source>
</evidence>
<evidence type="ECO:0000256" key="10">
    <source>
        <dbReference type="ARBA" id="ARBA00022523"/>
    </source>
</evidence>
<evidence type="ECO:0000256" key="29">
    <source>
        <dbReference type="ARBA" id="ARBA00023180"/>
    </source>
</evidence>
<evidence type="ECO:0000256" key="37">
    <source>
        <dbReference type="SAM" id="MobiDB-lite"/>
    </source>
</evidence>
<evidence type="ECO:0000256" key="26">
    <source>
        <dbReference type="ARBA" id="ARBA00023136"/>
    </source>
</evidence>
<dbReference type="InterPro" id="IPR001929">
    <property type="entry name" value="Germin"/>
</dbReference>
<dbReference type="InterPro" id="IPR040813">
    <property type="entry name" value="Hen1_Lam_C"/>
</dbReference>
<feature type="disulfide bond" evidence="34">
    <location>
        <begin position="2408"/>
        <end position="2424"/>
    </location>
</feature>
<dbReference type="PROSITE" id="PS50961">
    <property type="entry name" value="HTH_LA"/>
    <property type="match status" value="1"/>
</dbReference>
<dbReference type="UniPathway" id="UPA00362"/>
<dbReference type="InterPro" id="IPR036291">
    <property type="entry name" value="NAD(P)-bd_dom_sf"/>
</dbReference>
<dbReference type="InterPro" id="IPR006115">
    <property type="entry name" value="6PGDH_NADP-bd"/>
</dbReference>
<dbReference type="Gene3D" id="3.40.50.720">
    <property type="entry name" value="NAD(P)-binding Rossmann-like Domain"/>
    <property type="match status" value="1"/>
</dbReference>
<comment type="catalytic activity">
    <reaction evidence="31 36">
        <text>3-hydroxy-2-methylpropanoate + NAD(+) = 2-methyl-3-oxopropanoate + NADH + H(+)</text>
        <dbReference type="Rhea" id="RHEA:17681"/>
        <dbReference type="ChEBI" id="CHEBI:11805"/>
        <dbReference type="ChEBI" id="CHEBI:15378"/>
        <dbReference type="ChEBI" id="CHEBI:57540"/>
        <dbReference type="ChEBI" id="CHEBI:57700"/>
        <dbReference type="ChEBI" id="CHEBI:57945"/>
        <dbReference type="EC" id="1.1.1.31"/>
    </reaction>
</comment>
<evidence type="ECO:0000256" key="3">
    <source>
        <dbReference type="ARBA" id="ARBA00004173"/>
    </source>
</evidence>
<keyword evidence="15 32" id="KW-0479">Metal-binding</keyword>
<evidence type="ECO:0000256" key="1">
    <source>
        <dbReference type="ARBA" id="ARBA00003629"/>
    </source>
</evidence>
<dbReference type="Pfam" id="PF08263">
    <property type="entry name" value="LRRNT_2"/>
    <property type="match status" value="1"/>
</dbReference>
<dbReference type="EMBL" id="RDQH01000331">
    <property type="protein sequence ID" value="RXH98880.1"/>
    <property type="molecule type" value="Genomic_DNA"/>
</dbReference>
<keyword evidence="9 36" id="KW-0101">Branched-chain amino acid catabolism</keyword>
<dbReference type="Pfam" id="PF07714">
    <property type="entry name" value="PK_Tyr_Ser-Thr"/>
    <property type="match status" value="1"/>
</dbReference>
<dbReference type="GO" id="GO:0003755">
    <property type="term" value="F:peptidyl-prolyl cis-trans isomerase activity"/>
    <property type="evidence" value="ECO:0007669"/>
    <property type="project" value="InterPro"/>
</dbReference>
<evidence type="ECO:0000256" key="13">
    <source>
        <dbReference type="ARBA" id="ARBA00022614"/>
    </source>
</evidence>
<dbReference type="PROSITE" id="PS50137">
    <property type="entry name" value="DS_RBD"/>
    <property type="match status" value="1"/>
</dbReference>
<sequence length="2775" mass="300905">MWKRASMLRRLFVVSLLFISAMGQLPSQDILALLEFKKGVKHDPTGYVLNSWNDESIDFDGCPSSWNGVVCNGGNVAGVVLDNLSLSADVDLSVFANLTKLVRLSMANNSIMGKFPDNIADFKSLEFLDLSNNLFSSPLLPGIGRLGSLRNLSLGGNNFSGSIPDSISGLSSVQLLDLSRNSLSGPLPASLTELPKLVHLNLSLNGFTKKIPKGFELISSLDVLDLHGNMLDGHIDPEFLMLSEVTHVDLSGNMFVSSSSQQQKFLPRLSETIKYLNLSHNQLTGSLVSGGELQMFENLKVLDLSYNQLSGELPGFNFAYDLQVLKLSNNRFTGDIPNGLLKGDSLVVTELDLSGNNLTGPIDMITSTNLCFLNLSSNGLTGELPLLTGSCAVLDLSNNKFEGNLTRMVKWGNIEYLDLSQNHLAGPIPDVTPQFLRLNYLNLSHNTLSSSIASVITQYPKISVFDLSSNQLNGTVLAELLTMPTLQELHLRDNLLTGSINISSPLPSESNLQVVDLSQNHLSGYFPDHFGSLKGLKMFNIARNNFSGSLPTSFTNISTLSSLDISQNHFTGPLPNNLPTSLESFNASYNDLSGDVPENLRKFPKSSFYPGNARLLFPNGPPGSNSSGNENSKRRPISAMVKVIIIVSCVVAVFILLLLAIFVHYIRMSRRIPSEHTTSKKDIHRRTQPNQSGDRGTGTGGALVVSAEDLMASQKGSSSETVSPDKKVAAVAGFSPSKHNHFSWSPDSGESVTTENLARLDVRSPDKLFGELHFLDDTIALTPEELSRAPAEVLGRSSHGTSYRATLDNGLFLTVKWLREGVAKQKKEFAKEAKKFANMRHPNVVGLRGYYWGPTQHEKLILSDYISPGSLASFLYDRPGRKGPPLTWAQRLKIAVDVARGLNYLHFDRAVPHGNLKASNILLDGPDLNARVADYCLHRLMTQAGTIEQILDAGVLGYRAPELAASKKPLPSFKSDIYAFGVIMLELLTGRCAGDVISGEGSGVDLTDFVRLRVAEGRGSECFDAALVPEMGMPAAEKGTKEVLGIALRCLRSVGERPEQVSSGFESVGFIGLGNMGSRMANNLIRAGYRVAVHDINSNAVTKFSDMGAATKETPLKVAEASDVVITMLPSSSHVYDVYTGPNGLLRGGELRPWLLIDSSTIDPQTSRKLSIAVSDCTLKEKKDYPKKPAMLDAPVSGGVLAAEAGTLTFMVGGSEESYLAAKSLFLAMGKNMIYCGGSGNGSAAKICNNLAMSISMIGVSESLALGQALGLSASILTRVLNSSSGRCWRHGMHDSDSYNPVPGVMEGVPSSRNYDGGFASKLMAKDLNLGATSAEEVGVRCPLTSQAQKIYTELCENGHETEDFSCVFQHYYSGKNERGRRRRRRCYNFVFHGCGTSRSREVRWNENSPKTRPLVPLVLSASNMKRNASSHSTYQTMETEGAATVAVRNTTFTPKAIIHKKFGSTACYEVEEVHESPQNGCPGLAIMQKGPCLYRCTLQLPEVTVVSGTFKKKKDAEQSAAELALEKLGINPSTKVPTLQEAWDELVSRVNFLFSDEFLPALHPLSGHFRAALQREGDLSGQIPAAVIAVFDATLFNMCKSIDPKVESNPFLAILYVMRAAAKLSGLLATSEEELWIRRKNPYTPELIESSSVEQSDSKEIFPIEAINVPCSLEKSVERVILNLSSSEYFLDVIAKQLGLLNAADILISRPIGKASSETRLYFAAPKKSLLDISSDLLNAKGACNSEGSFNARASYLSGQDIYGDAVLASIGYTWRSKDLFYEDVSLQSYHRMVIGKTPSGIYKLSREAILAAELPLAFTAKAKWKGSIPREILCTFCRQHRLEPIFSPRNTLEESSESPISHKKLKVTDLAGKETQYANGCVVDAGVKEIVESGGSFRCEVKIISKFQDFILECSPKETFKKQSDAIQNVSLKVLLWLNAYFGDPTMPLERLNASADGHNIRFDSQNFIKTFMLCHHIHTVGHKETEEGKLSFSNSVNELFALPGIEIRSLSIEGPDSGVCPSIGSLACVSYSTSLVTEGKHTKELLESSDDFEFEIASGAVIPHLESVITQMTVGQSAFFSMDLPSQELVLAAAGDSARMRSLLSSETCYLEYTITLLGVTEPLEDRMEQAFFSPPLSKQRVEYAVQSIKESCATTLVDFGCGSGSLLDSLLNYPTSLEKIAGVDISQKSLARAAKILHSKLNSTSDAITSAMNSAILYDGSITNFDSRLSGFDIGTCLEVIEHMEEDQASEFGNVVLSLFRPRVLIVSTPNYEYNVILQKSNLSSQEDDPEDKSQAQCKFRNHDHKFEWTREQFNCWATELAAKHNYSVEFSGVGGSGDTEPGFASQIAVFRQEHVTKEVAFPEVSDLEQPFKMATQLLVLTTFLAVTCSLVVAFEPSPLQDFCVADATSTVARVNGLPCLDSKLATADHFFFSGLHIPGNTSNPVGGKVTPVSVAQLPGLNTLGISLARIDYAPMGVIPPHTHPRATEILTVLKGKLNVGFVTSNPENKLFSKVLKKGDVFVFPVGLVHYQQNLGSGTAISLSSLSSQNPGVNTIANVVFGSNPAISEDVLAKSFQVDKSPSPLQDFCVADTTSSATIVNGFPCLDSKLATAEHFFFSGLHIPGNTSNPVGGKVTPVNVGQIPGLNTLGISLARIDYAPWGVIPPHTHPRATEILTVLEGSLNVGFVTSNPNNKLISKVLNKGDVFVFPVGLVHYQQNVGNGIAISLSSLSSQNPGVNTIANAVFGSNPAISEDVLAKSFQVDKSLQLHL</sequence>
<dbReference type="Gene3D" id="1.10.510.10">
    <property type="entry name" value="Transferase(Phosphotransferase) domain 1"/>
    <property type="match status" value="1"/>
</dbReference>
<evidence type="ECO:0000256" key="5">
    <source>
        <dbReference type="ARBA" id="ARBA00005109"/>
    </source>
</evidence>
<keyword evidence="11" id="KW-0964">Secreted</keyword>
<dbReference type="InterPro" id="IPR000719">
    <property type="entry name" value="Prot_kinase_dom"/>
</dbReference>
<dbReference type="GO" id="GO:0006574">
    <property type="term" value="P:L-valine catabolic process"/>
    <property type="evidence" value="ECO:0007669"/>
    <property type="project" value="UniProtKB-UniPathway"/>
</dbReference>
<keyword evidence="16 39" id="KW-0732">Signal</keyword>
<dbReference type="GO" id="GO:0005524">
    <property type="term" value="F:ATP binding"/>
    <property type="evidence" value="ECO:0007669"/>
    <property type="project" value="UniProtKB-KW"/>
</dbReference>
<dbReference type="GO" id="GO:0005739">
    <property type="term" value="C:mitochondrion"/>
    <property type="evidence" value="ECO:0007669"/>
    <property type="project" value="UniProtKB-SubCell"/>
</dbReference>
<dbReference type="InterPro" id="IPR001611">
    <property type="entry name" value="Leu-rich_rpt"/>
</dbReference>
<feature type="binding site" evidence="33">
    <location>
        <position position="2486"/>
    </location>
    <ligand>
        <name>Mn(2+)</name>
        <dbReference type="ChEBI" id="CHEBI:29035"/>
    </ligand>
</feature>
<evidence type="ECO:0000256" key="9">
    <source>
        <dbReference type="ARBA" id="ARBA00022456"/>
    </source>
</evidence>
<feature type="binding site" evidence="33">
    <location>
        <position position="2493"/>
    </location>
    <ligand>
        <name>Mn(2+)</name>
        <dbReference type="ChEBI" id="CHEBI:29035"/>
    </ligand>
</feature>
<dbReference type="SUPFAM" id="SSF51735">
    <property type="entry name" value="NAD(P)-binding Rossmann-fold domains"/>
    <property type="match status" value="1"/>
</dbReference>
<keyword evidence="21" id="KW-0809">Transit peptide</keyword>
<evidence type="ECO:0000256" key="22">
    <source>
        <dbReference type="ARBA" id="ARBA00022989"/>
    </source>
</evidence>
<dbReference type="PROSITE" id="PS51450">
    <property type="entry name" value="LRR"/>
    <property type="match status" value="1"/>
</dbReference>
<dbReference type="GO" id="GO:0048046">
    <property type="term" value="C:apoplast"/>
    <property type="evidence" value="ECO:0007669"/>
    <property type="project" value="UniProtKB-SubCell"/>
</dbReference>
<evidence type="ECO:0000256" key="35">
    <source>
        <dbReference type="PROSITE-ProRule" id="PRU00332"/>
    </source>
</evidence>
<dbReference type="SMART" id="SM00835">
    <property type="entry name" value="Cupin_1"/>
    <property type="match status" value="2"/>
</dbReference>
<dbReference type="FunFam" id="3.80.10.10:FF:000095">
    <property type="entry name" value="LRR receptor-like serine/threonine-protein kinase GSO1"/>
    <property type="match status" value="1"/>
</dbReference>
<dbReference type="InterPro" id="IPR029063">
    <property type="entry name" value="SAM-dependent_MTases_sf"/>
</dbReference>
<dbReference type="PROSITE" id="PS50011">
    <property type="entry name" value="PROTEIN_KINASE_DOM"/>
    <property type="match status" value="1"/>
</dbReference>
<evidence type="ECO:0000256" key="4">
    <source>
        <dbReference type="ARBA" id="ARBA00004271"/>
    </source>
</evidence>
<evidence type="ECO:0000256" key="16">
    <source>
        <dbReference type="ARBA" id="ARBA00022729"/>
    </source>
</evidence>
<keyword evidence="17" id="KW-0677">Repeat</keyword>
<dbReference type="InterPro" id="IPR006630">
    <property type="entry name" value="La_HTH"/>
</dbReference>
<dbReference type="Gene3D" id="2.60.120.10">
    <property type="entry name" value="Jelly Rolls"/>
    <property type="match status" value="2"/>
</dbReference>
<dbReference type="Gene3D" id="3.80.10.10">
    <property type="entry name" value="Ribonuclease Inhibitor"/>
    <property type="match status" value="3"/>
</dbReference>
<evidence type="ECO:0000313" key="44">
    <source>
        <dbReference type="Proteomes" id="UP000290289"/>
    </source>
</evidence>
<dbReference type="InterPro" id="IPR001245">
    <property type="entry name" value="Ser-Thr/Tyr_kinase_cat_dom"/>
</dbReference>
<keyword evidence="28" id="KW-0675">Receptor</keyword>
<evidence type="ECO:0000256" key="2">
    <source>
        <dbReference type="ARBA" id="ARBA00004167"/>
    </source>
</evidence>
<dbReference type="GO" id="GO:0004672">
    <property type="term" value="F:protein kinase activity"/>
    <property type="evidence" value="ECO:0007669"/>
    <property type="project" value="InterPro"/>
</dbReference>
<evidence type="ECO:0000256" key="25">
    <source>
        <dbReference type="ARBA" id="ARBA00023128"/>
    </source>
</evidence>
<dbReference type="GO" id="GO:0008442">
    <property type="term" value="F:3-hydroxyisobutyrate dehydrogenase activity"/>
    <property type="evidence" value="ECO:0007669"/>
    <property type="project" value="UniProtKB-EC"/>
</dbReference>
<evidence type="ECO:0000256" key="30">
    <source>
        <dbReference type="ARBA" id="ARBA00023211"/>
    </source>
</evidence>
<keyword evidence="44" id="KW-1185">Reference proteome</keyword>
<feature type="domain" description="DRBM" evidence="41">
    <location>
        <begin position="1495"/>
        <end position="1531"/>
    </location>
</feature>
<dbReference type="InterPro" id="IPR008927">
    <property type="entry name" value="6-PGluconate_DH-like_C_sf"/>
</dbReference>
<dbReference type="Pfam" id="PF00190">
    <property type="entry name" value="Cupin_1"/>
    <property type="match status" value="2"/>
</dbReference>
<dbReference type="SUPFAM" id="SSF48179">
    <property type="entry name" value="6-phosphogluconate dehydrogenase C-terminal domain-like"/>
    <property type="match status" value="1"/>
</dbReference>
<evidence type="ECO:0000256" key="34">
    <source>
        <dbReference type="PIRSR" id="PIRSR601929-3"/>
    </source>
</evidence>
<keyword evidence="25" id="KW-0496">Mitochondrion</keyword>
<dbReference type="InterPro" id="IPR002204">
    <property type="entry name" value="3-OH-isobutyrate_DH-rel_CS"/>
</dbReference>
<dbReference type="SUPFAM" id="SSF54768">
    <property type="entry name" value="dsRNA-binding domain-like"/>
    <property type="match status" value="1"/>
</dbReference>
<keyword evidence="12" id="KW-0597">Phosphoprotein</keyword>
<dbReference type="InterPro" id="IPR011548">
    <property type="entry name" value="HIBADH"/>
</dbReference>
<keyword evidence="30 32" id="KW-0464">Manganese</keyword>
<evidence type="ECO:0000313" key="43">
    <source>
        <dbReference type="EMBL" id="RXH98880.1"/>
    </source>
</evidence>
<comment type="subcellular location">
    <subcellularLocation>
        <location evidence="2">Membrane</location>
        <topology evidence="2">Single-pass membrane protein</topology>
    </subcellularLocation>
    <subcellularLocation>
        <location evidence="3">Mitochondrion</location>
    </subcellularLocation>
    <subcellularLocation>
        <location evidence="4">Secreted</location>
        <location evidence="4">Extracellular space</location>
        <location evidence="4">Apoplast</location>
    </subcellularLocation>
</comment>
<keyword evidence="20 35" id="KW-0694">RNA-binding</keyword>
<dbReference type="GO" id="GO:0030145">
    <property type="term" value="F:manganese ion binding"/>
    <property type="evidence" value="ECO:0007669"/>
    <property type="project" value="InterPro"/>
</dbReference>
<dbReference type="InterPro" id="IPR006045">
    <property type="entry name" value="Cupin_1"/>
</dbReference>
<feature type="signal peptide" evidence="39">
    <location>
        <begin position="1"/>
        <end position="23"/>
    </location>
</feature>
<keyword evidence="10" id="KW-0052">Apoplast</keyword>
<evidence type="ECO:0000256" key="27">
    <source>
        <dbReference type="ARBA" id="ARBA00023157"/>
    </source>
</evidence>
<dbReference type="InterPro" id="IPR056755">
    <property type="entry name" value="DSRM_2"/>
</dbReference>
<feature type="domain" description="HTH La-type RNA-binding" evidence="42">
    <location>
        <begin position="1537"/>
        <end position="1648"/>
    </location>
</feature>
<dbReference type="GO" id="GO:0016020">
    <property type="term" value="C:membrane"/>
    <property type="evidence" value="ECO:0007669"/>
    <property type="project" value="UniProtKB-SubCell"/>
</dbReference>
<dbReference type="InterPro" id="IPR011009">
    <property type="entry name" value="Kinase-like_dom_sf"/>
</dbReference>
<dbReference type="SUPFAM" id="SSF52058">
    <property type="entry name" value="L domain-like"/>
    <property type="match status" value="1"/>
</dbReference>
<dbReference type="SUPFAM" id="SSF53335">
    <property type="entry name" value="S-adenosyl-L-methionine-dependent methyltransferases"/>
    <property type="match status" value="1"/>
</dbReference>
<organism evidence="43 44">
    <name type="scientific">Malus domestica</name>
    <name type="common">Apple</name>
    <name type="synonym">Pyrus malus</name>
    <dbReference type="NCBI Taxonomy" id="3750"/>
    <lineage>
        <taxon>Eukaryota</taxon>
        <taxon>Viridiplantae</taxon>
        <taxon>Streptophyta</taxon>
        <taxon>Embryophyta</taxon>
        <taxon>Tracheophyta</taxon>
        <taxon>Spermatophyta</taxon>
        <taxon>Magnoliopsida</taxon>
        <taxon>eudicotyledons</taxon>
        <taxon>Gunneridae</taxon>
        <taxon>Pentapetalae</taxon>
        <taxon>rosids</taxon>
        <taxon>fabids</taxon>
        <taxon>Rosales</taxon>
        <taxon>Rosaceae</taxon>
        <taxon>Amygdaloideae</taxon>
        <taxon>Maleae</taxon>
        <taxon>Malus</taxon>
    </lineage>
</organism>
<dbReference type="Pfam" id="PF21224">
    <property type="entry name" value="Hen1_LCD"/>
    <property type="match status" value="1"/>
</dbReference>
<dbReference type="InterPro" id="IPR013328">
    <property type="entry name" value="6PGD_dom2"/>
</dbReference>
<keyword evidence="18" id="KW-0547">Nucleotide-binding</keyword>
<dbReference type="InterPro" id="IPR046357">
    <property type="entry name" value="PPIase_dom_sf"/>
</dbReference>
<dbReference type="Pfam" id="PF17842">
    <property type="entry name" value="dsRBD2"/>
    <property type="match status" value="1"/>
</dbReference>
<dbReference type="InterPro" id="IPR040870">
    <property type="entry name" value="HEN1_dsRBD2"/>
</dbReference>
<keyword evidence="27 34" id="KW-1015">Disulfide bond</keyword>
<keyword evidence="19" id="KW-0067">ATP-binding</keyword>
<evidence type="ECO:0000256" key="23">
    <source>
        <dbReference type="ARBA" id="ARBA00023002"/>
    </source>
</evidence>
<gene>
    <name evidence="43" type="ORF">DVH24_011205</name>
</gene>
<dbReference type="Gene3D" id="3.30.160.20">
    <property type="match status" value="1"/>
</dbReference>
<name>A0A498JTT3_MALDO</name>
<dbReference type="InterPro" id="IPR014720">
    <property type="entry name" value="dsRBD_dom"/>
</dbReference>
<dbReference type="InterPro" id="IPR029154">
    <property type="entry name" value="HIBADH-like_NADP-bd"/>
</dbReference>
<dbReference type="Pfam" id="PF00560">
    <property type="entry name" value="LRR_1"/>
    <property type="match status" value="3"/>
</dbReference>
<dbReference type="PRINTS" id="PR00325">
    <property type="entry name" value="GERMIN"/>
</dbReference>
<evidence type="ECO:0000256" key="36">
    <source>
        <dbReference type="RuleBase" id="RU910714"/>
    </source>
</evidence>
<dbReference type="InterPro" id="IPR032675">
    <property type="entry name" value="LRR_dom_sf"/>
</dbReference>
<dbReference type="FunFam" id="3.40.50.150:FF:000215">
    <property type="entry name" value="Hua enhancer1"/>
    <property type="match status" value="1"/>
</dbReference>
<dbReference type="Pfam" id="PF14833">
    <property type="entry name" value="NAD_binding_11"/>
    <property type="match status" value="1"/>
</dbReference>
<evidence type="ECO:0000256" key="6">
    <source>
        <dbReference type="ARBA" id="ARBA00006013"/>
    </source>
</evidence>
<feature type="chain" id="PRO_5019796735" description="3-hydroxyisobutyrate dehydrogenase" evidence="39">
    <location>
        <begin position="24"/>
        <end position="2775"/>
    </location>
</feature>
<evidence type="ECO:0000256" key="11">
    <source>
        <dbReference type="ARBA" id="ARBA00022525"/>
    </source>
</evidence>
<dbReference type="Pfam" id="PF08242">
    <property type="entry name" value="Methyltransf_12"/>
    <property type="match status" value="1"/>
</dbReference>
<dbReference type="Pfam" id="PF13855">
    <property type="entry name" value="LRR_8"/>
    <property type="match status" value="2"/>
</dbReference>
<evidence type="ECO:0000256" key="17">
    <source>
        <dbReference type="ARBA" id="ARBA00022737"/>
    </source>
</evidence>
<dbReference type="FunFam" id="1.10.510.10:FF:000480">
    <property type="entry name" value="Pollen receptor-like kinase 1"/>
    <property type="match status" value="1"/>
</dbReference>
<comment type="caution">
    <text evidence="43">The sequence shown here is derived from an EMBL/GenBank/DDBJ whole genome shotgun (WGS) entry which is preliminary data.</text>
</comment>
<dbReference type="PANTHER" id="PTHR48003">
    <property type="entry name" value="OS07G0626500 PROTEIN"/>
    <property type="match status" value="1"/>
</dbReference>
<keyword evidence="22 38" id="KW-1133">Transmembrane helix</keyword>
<dbReference type="Gene3D" id="3.40.50.150">
    <property type="entry name" value="Vaccinia Virus protein VP39"/>
    <property type="match status" value="1"/>
</dbReference>